<evidence type="ECO:0000313" key="2">
    <source>
        <dbReference type="EMBL" id="TNN44499.1"/>
    </source>
</evidence>
<dbReference type="EMBL" id="SRLO01000898">
    <property type="protein sequence ID" value="TNN44499.1"/>
    <property type="molecule type" value="Genomic_DNA"/>
</dbReference>
<dbReference type="Proteomes" id="UP000314294">
    <property type="component" value="Unassembled WGS sequence"/>
</dbReference>
<sequence length="63" mass="6968">MEEPSKARGPGAGGRFERNTGAFLPGNTSYLDRKHELPGQETQHEHLVTSKSRSSRTEGQRDS</sequence>
<feature type="compositionally biased region" description="Basic and acidic residues" evidence="1">
    <location>
        <begin position="31"/>
        <end position="48"/>
    </location>
</feature>
<gene>
    <name evidence="2" type="ORF">EYF80_045275</name>
</gene>
<evidence type="ECO:0000256" key="1">
    <source>
        <dbReference type="SAM" id="MobiDB-lite"/>
    </source>
</evidence>
<reference evidence="2 3" key="1">
    <citation type="submission" date="2019-03" db="EMBL/GenBank/DDBJ databases">
        <title>First draft genome of Liparis tanakae, snailfish: a comprehensive survey of snailfish specific genes.</title>
        <authorList>
            <person name="Kim W."/>
            <person name="Song I."/>
            <person name="Jeong J.-H."/>
            <person name="Kim D."/>
            <person name="Kim S."/>
            <person name="Ryu S."/>
            <person name="Song J.Y."/>
            <person name="Lee S.K."/>
        </authorList>
    </citation>
    <scope>NUCLEOTIDE SEQUENCE [LARGE SCALE GENOMIC DNA]</scope>
    <source>
        <tissue evidence="2">Muscle</tissue>
    </source>
</reference>
<accession>A0A4Z2FTL5</accession>
<proteinExistence type="predicted"/>
<protein>
    <submittedName>
        <fullName evidence="2">Uncharacterized protein</fullName>
    </submittedName>
</protein>
<comment type="caution">
    <text evidence="2">The sequence shown here is derived from an EMBL/GenBank/DDBJ whole genome shotgun (WGS) entry which is preliminary data.</text>
</comment>
<evidence type="ECO:0000313" key="3">
    <source>
        <dbReference type="Proteomes" id="UP000314294"/>
    </source>
</evidence>
<organism evidence="2 3">
    <name type="scientific">Liparis tanakae</name>
    <name type="common">Tanaka's snailfish</name>
    <dbReference type="NCBI Taxonomy" id="230148"/>
    <lineage>
        <taxon>Eukaryota</taxon>
        <taxon>Metazoa</taxon>
        <taxon>Chordata</taxon>
        <taxon>Craniata</taxon>
        <taxon>Vertebrata</taxon>
        <taxon>Euteleostomi</taxon>
        <taxon>Actinopterygii</taxon>
        <taxon>Neopterygii</taxon>
        <taxon>Teleostei</taxon>
        <taxon>Neoteleostei</taxon>
        <taxon>Acanthomorphata</taxon>
        <taxon>Eupercaria</taxon>
        <taxon>Perciformes</taxon>
        <taxon>Cottioidei</taxon>
        <taxon>Cottales</taxon>
        <taxon>Liparidae</taxon>
        <taxon>Liparis</taxon>
    </lineage>
</organism>
<feature type="region of interest" description="Disordered" evidence="1">
    <location>
        <begin position="1"/>
        <end position="63"/>
    </location>
</feature>
<keyword evidence="3" id="KW-1185">Reference proteome</keyword>
<name>A0A4Z2FTL5_9TELE</name>
<dbReference type="AlphaFoldDB" id="A0A4Z2FTL5"/>